<reference evidence="2" key="1">
    <citation type="journal article" date="2023" name="Hortic. Res.">
        <title>A chromosome-level phased genome enabling allele-level studies in sweet orange: a case study on citrus Huanglongbing tolerance.</title>
        <authorList>
            <person name="Wu B."/>
            <person name="Yu Q."/>
            <person name="Deng Z."/>
            <person name="Duan Y."/>
            <person name="Luo F."/>
            <person name="Gmitter F. Jr."/>
        </authorList>
    </citation>
    <scope>NUCLEOTIDE SEQUENCE [LARGE SCALE GENOMIC DNA]</scope>
    <source>
        <strain evidence="2">cv. Valencia</strain>
    </source>
</reference>
<evidence type="ECO:0000313" key="2">
    <source>
        <dbReference type="Proteomes" id="UP000829398"/>
    </source>
</evidence>
<keyword evidence="2" id="KW-1185">Reference proteome</keyword>
<keyword evidence="1" id="KW-0548">Nucleotidyltransferase</keyword>
<name>A0ACB8KID2_CITSI</name>
<dbReference type="Proteomes" id="UP000829398">
    <property type="component" value="Chromosome 5"/>
</dbReference>
<evidence type="ECO:0000313" key="1">
    <source>
        <dbReference type="EMBL" id="KAH9754086.1"/>
    </source>
</evidence>
<protein>
    <submittedName>
        <fullName evidence="1">Reverse transcriptase domain-containing protein</fullName>
    </submittedName>
</protein>
<keyword evidence="1" id="KW-0695">RNA-directed DNA polymerase</keyword>
<sequence>MWRCTGIYGHPEAGQKQHTWCLLKRLADLFPYPWCCFGDFNEILYLHEKSGGNERNLNAVAEFRETIQACNLVDMGYKGYQFTWSNRRFGTSYVEERLDRFLCSKDWSKSFQNLPASHLVNWVSDHYPIMLDIKERSKEINYKRRSFPRDHYEDMWSSYENCQNIVREEWEIYGDRRWENPVNNFHRAAKNSLSKLKIWSKVEFDGRKKKQEDLIEKLQNAKHNRDQYVDGGEIRKLEKQINNMLIDEEVYWRQRSRADWLGEGDKNTKFFHSKASARRRKNKIWGIEDTHGNWIDDKEKVEGEFCDYFQQLFTSSRPSHSQTQEALKEMPPKVTPEIHTLLEEPFTQEEIVNALSQMCPTKAPGPDGLPAAFFQKHWQAVGRGVVTTCLHILNEQGDLASLNHTYIALIPKTEKPKKVTDFRPISLCNVVYRIIAKALANRLKLILPQIISPSQSAFIPNRLITDNVIIGYECLHKIRHSKGRKNGLVALKLDISKAYDRVEWSFLDQIMEKIGFSNKWRSLIMRCITTAQFSVIINGTPKGLILPERGLRQGCPLSPYLFIMCAEAFSNLLIQAERKQQIRGLRFAKDITISHLLFADDSLVFTRASEAECKNLKGIFDCYAKASGQIFNYEKSSMFLSGKITSGQAATIKNIFQLKVVSKYEKYLGLPSMIGRRKSGFFNEVKLKVISKISSWRHKMFSSGGKEILIKAVAQAVPAYAMSVFKLPKGLSGSNPSFIWKSILWGRQVIDKGARWRVGNGRKIRTYKDNWLPRPDTFKPISPQKLPAETMVADLIDEENQWIVSKLEQNFLPQDIEAILQIPLPRTKKEDEVLWHYDKRGEYSVKSGYQIAFRLKFQDMPSSSGSCSRQWNVLWSLELPEKIKIFMWRTIKNILPTTENLWKRKCLPEPTCPRCHKRVETISHALFECKAARKTWNLAPSTFELQNVPGQDIFSYAQNLCSNSRRNEAELMIMYCWAIWFARNKLIFERKKIEPIVSAAKAESMLEAYQRVRKTGTLHISNTREESQQRWSPPPTNVLKLNVDAATNSKDQKVGLGAVLRDSNGRVVAAGIKQASFRKDVSFAEAEAIQWGLQIAKKAAAASLIVETDCKDVAELVNNTKGSRSEIFWIISEIQTQKREFQRIHFNFVPRFCNAHAHSLAKHALRKDTTAVWLDILPVEVQNVFDCVV</sequence>
<keyword evidence="1" id="KW-0808">Transferase</keyword>
<comment type="caution">
    <text evidence="1">The sequence shown here is derived from an EMBL/GenBank/DDBJ whole genome shotgun (WGS) entry which is preliminary data.</text>
</comment>
<accession>A0ACB8KID2</accession>
<proteinExistence type="predicted"/>
<organism evidence="1 2">
    <name type="scientific">Citrus sinensis</name>
    <name type="common">Sweet orange</name>
    <name type="synonym">Citrus aurantium var. sinensis</name>
    <dbReference type="NCBI Taxonomy" id="2711"/>
    <lineage>
        <taxon>Eukaryota</taxon>
        <taxon>Viridiplantae</taxon>
        <taxon>Streptophyta</taxon>
        <taxon>Embryophyta</taxon>
        <taxon>Tracheophyta</taxon>
        <taxon>Spermatophyta</taxon>
        <taxon>Magnoliopsida</taxon>
        <taxon>eudicotyledons</taxon>
        <taxon>Gunneridae</taxon>
        <taxon>Pentapetalae</taxon>
        <taxon>rosids</taxon>
        <taxon>malvids</taxon>
        <taxon>Sapindales</taxon>
        <taxon>Rutaceae</taxon>
        <taxon>Aurantioideae</taxon>
        <taxon>Citrus</taxon>
    </lineage>
</organism>
<dbReference type="EMBL" id="CM039174">
    <property type="protein sequence ID" value="KAH9754086.1"/>
    <property type="molecule type" value="Genomic_DNA"/>
</dbReference>
<gene>
    <name evidence="1" type="ORF">KPL71_015321</name>
</gene>